<protein>
    <recommendedName>
        <fullName evidence="4">Pacifastin domain-containing protein</fullName>
    </recommendedName>
</protein>
<dbReference type="Pfam" id="PF05375">
    <property type="entry name" value="Pacifastin_I"/>
    <property type="match status" value="2"/>
</dbReference>
<dbReference type="AlphaFoldDB" id="A0A0C9MQG0"/>
<organism evidence="5">
    <name type="scientific">Mucor ambiguus</name>
    <dbReference type="NCBI Taxonomy" id="91626"/>
    <lineage>
        <taxon>Eukaryota</taxon>
        <taxon>Fungi</taxon>
        <taxon>Fungi incertae sedis</taxon>
        <taxon>Mucoromycota</taxon>
        <taxon>Mucoromycotina</taxon>
        <taxon>Mucoromycetes</taxon>
        <taxon>Mucorales</taxon>
        <taxon>Mucorineae</taxon>
        <taxon>Mucoraceae</taxon>
        <taxon>Mucor</taxon>
    </lineage>
</organism>
<evidence type="ECO:0000259" key="4">
    <source>
        <dbReference type="PROSITE" id="PS51446"/>
    </source>
</evidence>
<evidence type="ECO:0000256" key="1">
    <source>
        <dbReference type="ARBA" id="ARBA00004613"/>
    </source>
</evidence>
<dbReference type="GO" id="GO:0030414">
    <property type="term" value="F:peptidase inhibitor activity"/>
    <property type="evidence" value="ECO:0007669"/>
    <property type="project" value="InterPro"/>
</dbReference>
<name>A0A0C9MQG0_9FUNG</name>
<feature type="domain" description="Pacifastin" evidence="4">
    <location>
        <begin position="8"/>
        <end position="47"/>
    </location>
</feature>
<gene>
    <name evidence="5" type="ORF">MAM1_0094d05003</name>
</gene>
<reference evidence="5" key="1">
    <citation type="submission" date="2014-09" db="EMBL/GenBank/DDBJ databases">
        <title>Draft genome sequence of an oleaginous Mucoromycotina fungus Mucor ambiguus NBRC6742.</title>
        <authorList>
            <person name="Takeda I."/>
            <person name="Yamane N."/>
            <person name="Morita T."/>
            <person name="Tamano K."/>
            <person name="Machida M."/>
            <person name="Baker S."/>
            <person name="Koike H."/>
        </authorList>
    </citation>
    <scope>NUCLEOTIDE SEQUENCE</scope>
    <source>
        <strain evidence="5">NBRC 6742</strain>
    </source>
</reference>
<keyword evidence="3" id="KW-1015">Disulfide bond</keyword>
<dbReference type="SUPFAM" id="SSF57283">
    <property type="entry name" value="PMP inhibitors"/>
    <property type="match status" value="2"/>
</dbReference>
<dbReference type="GO" id="GO:0005576">
    <property type="term" value="C:extracellular region"/>
    <property type="evidence" value="ECO:0007669"/>
    <property type="project" value="UniProtKB-SubCell"/>
</dbReference>
<evidence type="ECO:0000313" key="5">
    <source>
        <dbReference type="EMBL" id="GAN05532.1"/>
    </source>
</evidence>
<evidence type="ECO:0000256" key="2">
    <source>
        <dbReference type="ARBA" id="ARBA00022525"/>
    </source>
</evidence>
<dbReference type="InterPro" id="IPR008037">
    <property type="entry name" value="Pacifastin_dom"/>
</dbReference>
<evidence type="ECO:0000313" key="6">
    <source>
        <dbReference type="Proteomes" id="UP000053815"/>
    </source>
</evidence>
<dbReference type="Proteomes" id="UP000053815">
    <property type="component" value="Unassembled WGS sequence"/>
</dbReference>
<feature type="domain" description="Pacifastin" evidence="4">
    <location>
        <begin position="50"/>
        <end position="89"/>
    </location>
</feature>
<dbReference type="PROSITE" id="PS51446">
    <property type="entry name" value="PACIFASTIN"/>
    <property type="match status" value="2"/>
</dbReference>
<evidence type="ECO:0000256" key="3">
    <source>
        <dbReference type="ARBA" id="ARBA00023157"/>
    </source>
</evidence>
<dbReference type="EMBL" id="DF836383">
    <property type="protein sequence ID" value="GAN05532.1"/>
    <property type="molecule type" value="Genomic_DNA"/>
</dbReference>
<accession>A0A0C9MQG0</accession>
<dbReference type="OrthoDB" id="2244405at2759"/>
<proteinExistence type="predicted"/>
<keyword evidence="6" id="KW-1185">Reference proteome</keyword>
<dbReference type="InterPro" id="IPR036201">
    <property type="entry name" value="Pacifastin_dom_sf"/>
</dbReference>
<sequence length="89" mass="9188">MLGVLVANNSCTPGKSFTADDGCNTCRCPESGLKSQAACTLMACSPKVNKATCTAGETFIADDGCNRCHCPPNGLKANAGCTRMFCPPH</sequence>
<keyword evidence="2" id="KW-0964">Secreted</keyword>
<comment type="subcellular location">
    <subcellularLocation>
        <location evidence="1">Secreted</location>
    </subcellularLocation>
</comment>